<dbReference type="Gene3D" id="3.40.630.10">
    <property type="entry name" value="Zn peptidases"/>
    <property type="match status" value="1"/>
</dbReference>
<proteinExistence type="predicted"/>
<dbReference type="SUPFAM" id="SSF53187">
    <property type="entry name" value="Zn-dependent exopeptidases"/>
    <property type="match status" value="1"/>
</dbReference>
<evidence type="ECO:0000313" key="1">
    <source>
        <dbReference type="EMBL" id="EEE17213.1"/>
    </source>
</evidence>
<reference evidence="1 2" key="1">
    <citation type="submission" date="2009-01" db="EMBL/GenBank/DDBJ databases">
        <authorList>
            <person name="Madupu R."/>
            <person name="Sebastian Y."/>
            <person name="Durkin A.S."/>
            <person name="Torralba M."/>
            <person name="Methe B."/>
            <person name="Sutton G.G."/>
            <person name="Strausberg R.L."/>
            <person name="Nelson K.E."/>
        </authorList>
    </citation>
    <scope>NUCLEOTIDE SEQUENCE [LARGE SCALE GENOMIC DNA]</scope>
    <source>
        <strain evidence="1 2">ATCC 49626</strain>
    </source>
</reference>
<gene>
    <name evidence="1" type="ORF">ATORI0001_1509</name>
</gene>
<evidence type="ECO:0000313" key="2">
    <source>
        <dbReference type="Proteomes" id="UP000004070"/>
    </source>
</evidence>
<accession>B9CMG7</accession>
<evidence type="ECO:0008006" key="3">
    <source>
        <dbReference type="Google" id="ProtNLM"/>
    </source>
</evidence>
<comment type="caution">
    <text evidence="1">The sequence shown here is derived from an EMBL/GenBank/DDBJ whole genome shotgun (WGS) entry which is preliminary data.</text>
</comment>
<dbReference type="Proteomes" id="UP000004070">
    <property type="component" value="Unassembled WGS sequence"/>
</dbReference>
<name>B9CMG7_LANR4</name>
<protein>
    <recommendedName>
        <fullName evidence="3">Acetylornithine deacetylase</fullName>
    </recommendedName>
</protein>
<dbReference type="AlphaFoldDB" id="B9CMG7"/>
<sequence>MSYGPGELERAHKPNEYVPVEDLTRVYRVFKSLINTVCDF</sequence>
<dbReference type="EMBL" id="ACFE01000002">
    <property type="protein sequence ID" value="EEE17213.1"/>
    <property type="molecule type" value="Genomic_DNA"/>
</dbReference>
<dbReference type="eggNOG" id="COG0624">
    <property type="taxonomic scope" value="Bacteria"/>
</dbReference>
<organism evidence="1 2">
    <name type="scientific">Lancefieldella rimae (strain ATCC 49626 / DSM 7090 / CCUG 31168 / NBRC 15546 / VPI D140H-11A)</name>
    <name type="common">Atopobium rimae</name>
    <dbReference type="NCBI Taxonomy" id="553184"/>
    <lineage>
        <taxon>Bacteria</taxon>
        <taxon>Bacillati</taxon>
        <taxon>Actinomycetota</taxon>
        <taxon>Coriobacteriia</taxon>
        <taxon>Coriobacteriales</taxon>
        <taxon>Atopobiaceae</taxon>
        <taxon>Lancefieldella</taxon>
    </lineage>
</organism>